<evidence type="ECO:0000259" key="1">
    <source>
        <dbReference type="Pfam" id="PF14291"/>
    </source>
</evidence>
<reference evidence="2 3" key="1">
    <citation type="submission" date="2024-01" db="EMBL/GenBank/DDBJ databases">
        <title>The complete chloroplast genome sequence of Lithospermum erythrorhizon: insights into the phylogenetic relationship among Boraginaceae species and the maternal lineages of purple gromwells.</title>
        <authorList>
            <person name="Okada T."/>
            <person name="Watanabe K."/>
        </authorList>
    </citation>
    <scope>NUCLEOTIDE SEQUENCE [LARGE SCALE GENOMIC DNA]</scope>
</reference>
<dbReference type="Pfam" id="PF14291">
    <property type="entry name" value="DUF4371"/>
    <property type="match status" value="1"/>
</dbReference>
<keyword evidence="3" id="KW-1185">Reference proteome</keyword>
<evidence type="ECO:0000313" key="2">
    <source>
        <dbReference type="EMBL" id="GAA0146685.1"/>
    </source>
</evidence>
<sequence length="87" mass="10299">MSEKQSIYTSLRKQNEIVDSEYAIKLKTSFLAARLLMRDGQVFRRHDEKEDSSYQGHFIEYVRELRIAYGMKDFRGMISGQVQKELC</sequence>
<evidence type="ECO:0000313" key="3">
    <source>
        <dbReference type="Proteomes" id="UP001454036"/>
    </source>
</evidence>
<organism evidence="2 3">
    <name type="scientific">Lithospermum erythrorhizon</name>
    <name type="common">Purple gromwell</name>
    <name type="synonym">Lithospermum officinale var. erythrorhizon</name>
    <dbReference type="NCBI Taxonomy" id="34254"/>
    <lineage>
        <taxon>Eukaryota</taxon>
        <taxon>Viridiplantae</taxon>
        <taxon>Streptophyta</taxon>
        <taxon>Embryophyta</taxon>
        <taxon>Tracheophyta</taxon>
        <taxon>Spermatophyta</taxon>
        <taxon>Magnoliopsida</taxon>
        <taxon>eudicotyledons</taxon>
        <taxon>Gunneridae</taxon>
        <taxon>Pentapetalae</taxon>
        <taxon>asterids</taxon>
        <taxon>lamiids</taxon>
        <taxon>Boraginales</taxon>
        <taxon>Boraginaceae</taxon>
        <taxon>Boraginoideae</taxon>
        <taxon>Lithospermeae</taxon>
        <taxon>Lithospermum</taxon>
    </lineage>
</organism>
<comment type="caution">
    <text evidence="2">The sequence shown here is derived from an EMBL/GenBank/DDBJ whole genome shotgun (WGS) entry which is preliminary data.</text>
</comment>
<dbReference type="InterPro" id="IPR025398">
    <property type="entry name" value="DUF4371"/>
</dbReference>
<dbReference type="Proteomes" id="UP001454036">
    <property type="component" value="Unassembled WGS sequence"/>
</dbReference>
<accession>A0AAV3P512</accession>
<proteinExistence type="predicted"/>
<dbReference type="AlphaFoldDB" id="A0AAV3P512"/>
<dbReference type="EMBL" id="BAABME010000969">
    <property type="protein sequence ID" value="GAA0146685.1"/>
    <property type="molecule type" value="Genomic_DNA"/>
</dbReference>
<feature type="domain" description="DUF4371" evidence="1">
    <location>
        <begin position="1"/>
        <end position="63"/>
    </location>
</feature>
<gene>
    <name evidence="2" type="ORF">LIER_06582</name>
</gene>
<protein>
    <recommendedName>
        <fullName evidence="1">DUF4371 domain-containing protein</fullName>
    </recommendedName>
</protein>
<name>A0AAV3P512_LITER</name>